<dbReference type="Proteomes" id="UP000078406">
    <property type="component" value="Unassembled WGS sequence"/>
</dbReference>
<name>A0A177XXM1_9VIBR</name>
<evidence type="ECO:0000313" key="1">
    <source>
        <dbReference type="EMBL" id="OAJ93349.1"/>
    </source>
</evidence>
<accession>A0A177XXM1</accession>
<proteinExistence type="predicted"/>
<dbReference type="AlphaFoldDB" id="A0A177XXM1"/>
<dbReference type="RefSeq" id="WP_049843377.1">
    <property type="nucleotide sequence ID" value="NZ_LLEI02000043.1"/>
</dbReference>
<sequence>METRVQEAIRCAQLLEIDVHDKNVRGCMVAAIMCEQVHESNLGTLLNLAYTSQSIVFLHALKQTEEFKLIHSLLSKHLD</sequence>
<organism evidence="1 2">
    <name type="scientific">Vibrio bivalvicida</name>
    <dbReference type="NCBI Taxonomy" id="1276888"/>
    <lineage>
        <taxon>Bacteria</taxon>
        <taxon>Pseudomonadati</taxon>
        <taxon>Pseudomonadota</taxon>
        <taxon>Gammaproteobacteria</taxon>
        <taxon>Vibrionales</taxon>
        <taxon>Vibrionaceae</taxon>
        <taxon>Vibrio</taxon>
        <taxon>Vibrio oreintalis group</taxon>
    </lineage>
</organism>
<gene>
    <name evidence="1" type="ORF">APB76_15425</name>
</gene>
<dbReference type="EMBL" id="LLEI02000043">
    <property type="protein sequence ID" value="OAJ93349.1"/>
    <property type="molecule type" value="Genomic_DNA"/>
</dbReference>
<protein>
    <submittedName>
        <fullName evidence="1">Uncharacterized protein</fullName>
    </submittedName>
</protein>
<reference evidence="1 2" key="1">
    <citation type="journal article" date="2016" name="Syst. Appl. Microbiol.">
        <title>Vibrio bivalvicida sp. nov., a novel larval pathogen for bivalve molluscs reared in a hatchery.</title>
        <authorList>
            <person name="Dubert J."/>
            <person name="Romalde J.L."/>
            <person name="Prado S."/>
            <person name="Barja J.L."/>
        </authorList>
    </citation>
    <scope>NUCLEOTIDE SEQUENCE [LARGE SCALE GENOMIC DNA]</scope>
    <source>
        <strain evidence="1 2">605</strain>
    </source>
</reference>
<evidence type="ECO:0000313" key="2">
    <source>
        <dbReference type="Proteomes" id="UP000078406"/>
    </source>
</evidence>
<comment type="caution">
    <text evidence="1">The sequence shown here is derived from an EMBL/GenBank/DDBJ whole genome shotgun (WGS) entry which is preliminary data.</text>
</comment>